<dbReference type="RefSeq" id="WP_219529448.1">
    <property type="nucleotide sequence ID" value="NZ_JAHKRM010000006.1"/>
</dbReference>
<keyword evidence="4" id="KW-1185">Reference proteome</keyword>
<dbReference type="Proteomes" id="UP001597097">
    <property type="component" value="Unassembled WGS sequence"/>
</dbReference>
<keyword evidence="2" id="KW-0472">Membrane</keyword>
<evidence type="ECO:0000256" key="1">
    <source>
        <dbReference type="SAM" id="MobiDB-lite"/>
    </source>
</evidence>
<accession>A0ABW4GQU1</accession>
<dbReference type="EMBL" id="JBHUCM010000044">
    <property type="protein sequence ID" value="MFD1544723.1"/>
    <property type="molecule type" value="Genomic_DNA"/>
</dbReference>
<keyword evidence="3" id="KW-0675">Receptor</keyword>
<proteinExistence type="predicted"/>
<feature type="compositionally biased region" description="Basic and acidic residues" evidence="1">
    <location>
        <begin position="69"/>
        <end position="82"/>
    </location>
</feature>
<feature type="transmembrane region" description="Helical" evidence="2">
    <location>
        <begin position="26"/>
        <end position="48"/>
    </location>
</feature>
<evidence type="ECO:0000256" key="2">
    <source>
        <dbReference type="SAM" id="Phobius"/>
    </source>
</evidence>
<sequence>MDAVCKIRHAGFPYTEDQMASGLAEILYLLVTWVVPAVLVFFFLYWAIRLAIRHEQRRVPSPQEILTQKRRERMAAERAEHYRTRRRRSE</sequence>
<keyword evidence="2" id="KW-0812">Transmembrane</keyword>
<evidence type="ECO:0000313" key="4">
    <source>
        <dbReference type="Proteomes" id="UP001597097"/>
    </source>
</evidence>
<reference evidence="4" key="1">
    <citation type="journal article" date="2019" name="Int. J. Syst. Evol. Microbiol.">
        <title>The Global Catalogue of Microorganisms (GCM) 10K type strain sequencing project: providing services to taxonomists for standard genome sequencing and annotation.</title>
        <authorList>
            <consortium name="The Broad Institute Genomics Platform"/>
            <consortium name="The Broad Institute Genome Sequencing Center for Infectious Disease"/>
            <person name="Wu L."/>
            <person name="Ma J."/>
        </authorList>
    </citation>
    <scope>NUCLEOTIDE SEQUENCE [LARGE SCALE GENOMIC DNA]</scope>
    <source>
        <strain evidence="4">CGMCC 1.15399</strain>
    </source>
</reference>
<gene>
    <name evidence="3" type="ORF">ACFSJ0_47315</name>
</gene>
<evidence type="ECO:0000313" key="3">
    <source>
        <dbReference type="EMBL" id="MFD1544723.1"/>
    </source>
</evidence>
<name>A0ABW4GQU1_9ACTN</name>
<feature type="region of interest" description="Disordered" evidence="1">
    <location>
        <begin position="69"/>
        <end position="90"/>
    </location>
</feature>
<comment type="caution">
    <text evidence="3">The sequence shown here is derived from an EMBL/GenBank/DDBJ whole genome shotgun (WGS) entry which is preliminary data.</text>
</comment>
<keyword evidence="2" id="KW-1133">Transmembrane helix</keyword>
<organism evidence="3 4">
    <name type="scientific">Nonomuraea guangzhouensis</name>
    <dbReference type="NCBI Taxonomy" id="1291555"/>
    <lineage>
        <taxon>Bacteria</taxon>
        <taxon>Bacillati</taxon>
        <taxon>Actinomycetota</taxon>
        <taxon>Actinomycetes</taxon>
        <taxon>Streptosporangiales</taxon>
        <taxon>Streptosporangiaceae</taxon>
        <taxon>Nonomuraea</taxon>
    </lineage>
</organism>
<protein>
    <submittedName>
        <fullName evidence="3">G-protein coupled receptor</fullName>
    </submittedName>
</protein>